<proteinExistence type="predicted"/>
<comment type="caution">
    <text evidence="2">The sequence shown here is derived from an EMBL/GenBank/DDBJ whole genome shotgun (WGS) entry which is preliminary data.</text>
</comment>
<protein>
    <submittedName>
        <fullName evidence="2">VWA domain-containing protein</fullName>
    </submittedName>
</protein>
<dbReference type="InterPro" id="IPR036465">
    <property type="entry name" value="vWFA_dom_sf"/>
</dbReference>
<name>A0ABV6Z1J6_UNCC1</name>
<dbReference type="EMBL" id="JBHPBY010000298">
    <property type="protein sequence ID" value="MFC1852326.1"/>
    <property type="molecule type" value="Genomic_DNA"/>
</dbReference>
<organism evidence="2 3">
    <name type="scientific">candidate division CSSED10-310 bacterium</name>
    <dbReference type="NCBI Taxonomy" id="2855610"/>
    <lineage>
        <taxon>Bacteria</taxon>
        <taxon>Bacteria division CSSED10-310</taxon>
    </lineage>
</organism>
<gene>
    <name evidence="2" type="ORF">ACFL27_19180</name>
</gene>
<evidence type="ECO:0000313" key="3">
    <source>
        <dbReference type="Proteomes" id="UP001594351"/>
    </source>
</evidence>
<feature type="non-terminal residue" evidence="2">
    <location>
        <position position="1"/>
    </location>
</feature>
<accession>A0ABV6Z1J6</accession>
<evidence type="ECO:0000313" key="2">
    <source>
        <dbReference type="EMBL" id="MFC1852326.1"/>
    </source>
</evidence>
<dbReference type="SUPFAM" id="SSF53300">
    <property type="entry name" value="vWA-like"/>
    <property type="match status" value="1"/>
</dbReference>
<dbReference type="Proteomes" id="UP001594351">
    <property type="component" value="Unassembled WGS sequence"/>
</dbReference>
<evidence type="ECO:0000259" key="1">
    <source>
        <dbReference type="Pfam" id="PF00092"/>
    </source>
</evidence>
<reference evidence="2 3" key="1">
    <citation type="submission" date="2024-09" db="EMBL/GenBank/DDBJ databases">
        <title>Laminarin stimulates single cell rates of sulfate reduction while oxygen inhibits transcriptomic activity in coastal marine sediment.</title>
        <authorList>
            <person name="Lindsay M."/>
            <person name="Orcutt B."/>
            <person name="Emerson D."/>
            <person name="Stepanauskas R."/>
            <person name="D'Angelo T."/>
        </authorList>
    </citation>
    <scope>NUCLEOTIDE SEQUENCE [LARGE SCALE GENOMIC DNA]</scope>
    <source>
        <strain evidence="2">SAG AM-311-K15</strain>
    </source>
</reference>
<keyword evidence="3" id="KW-1185">Reference proteome</keyword>
<dbReference type="Gene3D" id="3.40.50.410">
    <property type="entry name" value="von Willebrand factor, type A domain"/>
    <property type="match status" value="1"/>
</dbReference>
<sequence>LLDTSNSMDGLIDQAKTQLWKIVNELARAKRDGKSINLQVALYEYGKDGLPKGEGYLRMIAPLTVDLDRISDELFKLKTNGGSEFCGKVIQEAVSGLQWSKSSEELKLIFIAGNEPFTQGTVNYQTACRAAISKGIIVNTIFCGAFQQGVKTKWKDGADLADGKYMNILSPRKMRNW</sequence>
<dbReference type="Pfam" id="PF00092">
    <property type="entry name" value="VWA"/>
    <property type="match status" value="1"/>
</dbReference>
<dbReference type="InterPro" id="IPR002035">
    <property type="entry name" value="VWF_A"/>
</dbReference>
<feature type="domain" description="VWFA" evidence="1">
    <location>
        <begin position="1"/>
        <end position="141"/>
    </location>
</feature>